<evidence type="ECO:0000256" key="1">
    <source>
        <dbReference type="SAM" id="Phobius"/>
    </source>
</evidence>
<organism evidence="2 3">
    <name type="scientific">Tetragenococcus muriaticus 3MR10-3</name>
    <dbReference type="NCBI Taxonomy" id="1302648"/>
    <lineage>
        <taxon>Bacteria</taxon>
        <taxon>Bacillati</taxon>
        <taxon>Bacillota</taxon>
        <taxon>Bacilli</taxon>
        <taxon>Lactobacillales</taxon>
        <taxon>Enterococcaceae</taxon>
        <taxon>Tetragenococcus</taxon>
    </lineage>
</organism>
<feature type="transmembrane region" description="Helical" evidence="1">
    <location>
        <begin position="27"/>
        <end position="50"/>
    </location>
</feature>
<keyword evidence="1" id="KW-0472">Membrane</keyword>
<dbReference type="AlphaFoldDB" id="A0A091BUA8"/>
<protein>
    <submittedName>
        <fullName evidence="2">Uncharacterized protein</fullName>
    </submittedName>
</protein>
<name>A0A091BUA8_9ENTE</name>
<proteinExistence type="predicted"/>
<comment type="caution">
    <text evidence="2">The sequence shown here is derived from an EMBL/GenBank/DDBJ whole genome shotgun (WGS) entry which is preliminary data.</text>
</comment>
<gene>
    <name evidence="2" type="ORF">TMU3MR103_2095</name>
</gene>
<dbReference type="PATRIC" id="fig|1302648.3.peg.2048"/>
<reference evidence="2 3" key="1">
    <citation type="submission" date="2014-08" db="EMBL/GenBank/DDBJ databases">
        <title>Genome sequence of Tetragenococcus muriaticus.</title>
        <authorList>
            <person name="Chuea-nongthon C."/>
            <person name="Rodtong S."/>
            <person name="Yongsawatdigul J."/>
            <person name="Steele J.L."/>
            <person name="Liu X.-y."/>
            <person name="Speers J."/>
            <person name="Glasner J.D."/>
            <person name="Neeno-Eckwall E.C."/>
        </authorList>
    </citation>
    <scope>NUCLEOTIDE SEQUENCE [LARGE SCALE GENOMIC DNA]</scope>
    <source>
        <strain evidence="2 3">3MR10-3</strain>
    </source>
</reference>
<keyword evidence="1" id="KW-0812">Transmembrane</keyword>
<evidence type="ECO:0000313" key="2">
    <source>
        <dbReference type="EMBL" id="KFN89251.1"/>
    </source>
</evidence>
<keyword evidence="3" id="KW-1185">Reference proteome</keyword>
<dbReference type="EMBL" id="JPVT01000234">
    <property type="protein sequence ID" value="KFN89251.1"/>
    <property type="molecule type" value="Genomic_DNA"/>
</dbReference>
<sequence length="75" mass="8386">MVSILMIFFTGATLIFGGLETRTRAFVFSLLGVLLGASVFTKTAIMLHLFTIREWLLLPWGVKILRIGGKSNEDR</sequence>
<evidence type="ECO:0000313" key="3">
    <source>
        <dbReference type="Proteomes" id="UP000029381"/>
    </source>
</evidence>
<accession>A0A091BUA8</accession>
<dbReference type="Proteomes" id="UP000029381">
    <property type="component" value="Unassembled WGS sequence"/>
</dbReference>
<keyword evidence="1" id="KW-1133">Transmembrane helix</keyword>